<gene>
    <name evidence="5" type="ORF">DSM106044_01153</name>
</gene>
<evidence type="ECO:0000313" key="5">
    <source>
        <dbReference type="EMBL" id="TLD01935.1"/>
    </source>
</evidence>
<keyword evidence="3" id="KW-0804">Transcription</keyword>
<evidence type="ECO:0000313" key="6">
    <source>
        <dbReference type="Proteomes" id="UP000306509"/>
    </source>
</evidence>
<dbReference type="Pfam" id="PF12833">
    <property type="entry name" value="HTH_18"/>
    <property type="match status" value="1"/>
</dbReference>
<dbReference type="Pfam" id="PF02311">
    <property type="entry name" value="AraC_binding"/>
    <property type="match status" value="1"/>
</dbReference>
<dbReference type="PANTHER" id="PTHR43280">
    <property type="entry name" value="ARAC-FAMILY TRANSCRIPTIONAL REGULATOR"/>
    <property type="match status" value="1"/>
</dbReference>
<accession>A0A4U8QA86</accession>
<proteinExistence type="predicted"/>
<comment type="caution">
    <text evidence="5">The sequence shown here is derived from an EMBL/GenBank/DDBJ whole genome shotgun (WGS) entry which is preliminary data.</text>
</comment>
<evidence type="ECO:0000259" key="4">
    <source>
        <dbReference type="PROSITE" id="PS01124"/>
    </source>
</evidence>
<dbReference type="SUPFAM" id="SSF46689">
    <property type="entry name" value="Homeodomain-like"/>
    <property type="match status" value="1"/>
</dbReference>
<dbReference type="AlphaFoldDB" id="A0A4U8QA86"/>
<protein>
    <submittedName>
        <fullName evidence="5">Transcriptional activator RhaS</fullName>
    </submittedName>
</protein>
<evidence type="ECO:0000256" key="3">
    <source>
        <dbReference type="ARBA" id="ARBA00023163"/>
    </source>
</evidence>
<dbReference type="Gene3D" id="2.60.120.10">
    <property type="entry name" value="Jelly Rolls"/>
    <property type="match status" value="1"/>
</dbReference>
<dbReference type="InterPro" id="IPR014710">
    <property type="entry name" value="RmlC-like_jellyroll"/>
</dbReference>
<dbReference type="InterPro" id="IPR003313">
    <property type="entry name" value="AraC-bd"/>
</dbReference>
<dbReference type="RefSeq" id="WP_027292083.1">
    <property type="nucleotide sequence ID" value="NZ_QGQD01000024.1"/>
</dbReference>
<dbReference type="Proteomes" id="UP000306509">
    <property type="component" value="Unassembled WGS sequence"/>
</dbReference>
<dbReference type="InterPro" id="IPR009057">
    <property type="entry name" value="Homeodomain-like_sf"/>
</dbReference>
<dbReference type="Gene3D" id="1.10.10.60">
    <property type="entry name" value="Homeodomain-like"/>
    <property type="match status" value="2"/>
</dbReference>
<dbReference type="InterPro" id="IPR011051">
    <property type="entry name" value="RmlC_Cupin_sf"/>
</dbReference>
<dbReference type="EMBL" id="QGQD01000024">
    <property type="protein sequence ID" value="TLD01935.1"/>
    <property type="molecule type" value="Genomic_DNA"/>
</dbReference>
<dbReference type="STRING" id="180332.GCA_000797495_04403"/>
<dbReference type="GO" id="GO:0003700">
    <property type="term" value="F:DNA-binding transcription factor activity"/>
    <property type="evidence" value="ECO:0007669"/>
    <property type="project" value="InterPro"/>
</dbReference>
<dbReference type="InterPro" id="IPR018060">
    <property type="entry name" value="HTH_AraC"/>
</dbReference>
<dbReference type="GO" id="GO:0043565">
    <property type="term" value="F:sequence-specific DNA binding"/>
    <property type="evidence" value="ECO:0007669"/>
    <property type="project" value="InterPro"/>
</dbReference>
<keyword evidence="1" id="KW-0805">Transcription regulation</keyword>
<name>A0A4U8QA86_9FIRM</name>
<sequence length="360" mass="42314">MESINPYAKARNKIVAINESGREESQFYLLQMPFGLTYECCRVSEEKKRMKLVDLAFGKHADIEVDLSDYDELEPSKSPMHQHNYFEFMYVLKGEVCQHIEKASYQYQAGYGCLLNCSTRHNEEFSTDFEAVFLCMSPEFIEDIMKKCGRKLYREGEKKESVLFHFFDDCIRETKNYKKNYIDLAPVRSDAMSSVHEQILHYFDQAAVELLNTKTGSLFFIQGILCSLFELFEDGEKFRMSHIRLDSGKEDHLFVRLTQYLEQEHRAVSRKDISLAFNYHPDYLNRIVKKYTGMTLGEYSQSFALKEAQRMLAEEGRTVTYVMQELGFTNRNYFYRVFQHRYKISPGEMRKNGPDTPGFS</sequence>
<organism evidence="5 6">
    <name type="scientific">Robinsoniella peoriensis</name>
    <dbReference type="NCBI Taxonomy" id="180332"/>
    <lineage>
        <taxon>Bacteria</taxon>
        <taxon>Bacillati</taxon>
        <taxon>Bacillota</taxon>
        <taxon>Clostridia</taxon>
        <taxon>Lachnospirales</taxon>
        <taxon>Lachnospiraceae</taxon>
        <taxon>Robinsoniella</taxon>
    </lineage>
</organism>
<keyword evidence="6" id="KW-1185">Reference proteome</keyword>
<dbReference type="SMART" id="SM00342">
    <property type="entry name" value="HTH_ARAC"/>
    <property type="match status" value="1"/>
</dbReference>
<reference evidence="5 6" key="1">
    <citation type="journal article" date="2019" name="Anaerobe">
        <title>Detection of Robinsoniella peoriensis in multiple bone samples of a trauma patient.</title>
        <authorList>
            <person name="Schrottner P."/>
            <person name="Hartwich K."/>
            <person name="Bunk B."/>
            <person name="Schober I."/>
            <person name="Helbig S."/>
            <person name="Rudolph W.W."/>
            <person name="Gunzer F."/>
        </authorList>
    </citation>
    <scope>NUCLEOTIDE SEQUENCE [LARGE SCALE GENOMIC DNA]</scope>
    <source>
        <strain evidence="5 6">DSM 106044</strain>
    </source>
</reference>
<keyword evidence="2" id="KW-0238">DNA-binding</keyword>
<dbReference type="PROSITE" id="PS01124">
    <property type="entry name" value="HTH_ARAC_FAMILY_2"/>
    <property type="match status" value="1"/>
</dbReference>
<evidence type="ECO:0000256" key="1">
    <source>
        <dbReference type="ARBA" id="ARBA00023015"/>
    </source>
</evidence>
<feature type="domain" description="HTH araC/xylS-type" evidence="4">
    <location>
        <begin position="251"/>
        <end position="352"/>
    </location>
</feature>
<evidence type="ECO:0000256" key="2">
    <source>
        <dbReference type="ARBA" id="ARBA00023125"/>
    </source>
</evidence>
<dbReference type="SUPFAM" id="SSF51182">
    <property type="entry name" value="RmlC-like cupins"/>
    <property type="match status" value="1"/>
</dbReference>
<dbReference type="PANTHER" id="PTHR43280:SF2">
    <property type="entry name" value="HTH-TYPE TRANSCRIPTIONAL REGULATOR EXSA"/>
    <property type="match status" value="1"/>
</dbReference>